<dbReference type="EMBL" id="KV878244">
    <property type="protein sequence ID" value="OJZ84411.1"/>
    <property type="molecule type" value="Genomic_DNA"/>
</dbReference>
<sequence>MDQILQSLHTPPWNLQDELRRVHQASRVHEAELSQLLCAAIGVGLAIMREFSKDVVHSPGVLSTPRIKSRVL</sequence>
<proteinExistence type="predicted"/>
<dbReference type="AlphaFoldDB" id="A0A1M3TCD6"/>
<reference evidence="2" key="1">
    <citation type="journal article" date="2017" name="Genome Biol.">
        <title>Comparative genomics reveals high biological diversity and specific adaptations in the industrially and medically important fungal genus Aspergillus.</title>
        <authorList>
            <person name="de Vries R.P."/>
            <person name="Riley R."/>
            <person name="Wiebenga A."/>
            <person name="Aguilar-Osorio G."/>
            <person name="Amillis S."/>
            <person name="Uchima C.A."/>
            <person name="Anderluh G."/>
            <person name="Asadollahi M."/>
            <person name="Askin M."/>
            <person name="Barry K."/>
            <person name="Battaglia E."/>
            <person name="Bayram O."/>
            <person name="Benocci T."/>
            <person name="Braus-Stromeyer S.A."/>
            <person name="Caldana C."/>
            <person name="Canovas D."/>
            <person name="Cerqueira G.C."/>
            <person name="Chen F."/>
            <person name="Chen W."/>
            <person name="Choi C."/>
            <person name="Clum A."/>
            <person name="Dos Santos R.A."/>
            <person name="Damasio A.R."/>
            <person name="Diallinas G."/>
            <person name="Emri T."/>
            <person name="Fekete E."/>
            <person name="Flipphi M."/>
            <person name="Freyberg S."/>
            <person name="Gallo A."/>
            <person name="Gournas C."/>
            <person name="Habgood R."/>
            <person name="Hainaut M."/>
            <person name="Harispe M.L."/>
            <person name="Henrissat B."/>
            <person name="Hilden K.S."/>
            <person name="Hope R."/>
            <person name="Hossain A."/>
            <person name="Karabika E."/>
            <person name="Karaffa L."/>
            <person name="Karanyi Z."/>
            <person name="Krasevec N."/>
            <person name="Kuo A."/>
            <person name="Kusch H."/>
            <person name="LaButti K."/>
            <person name="Lagendijk E.L."/>
            <person name="Lapidus A."/>
            <person name="Levasseur A."/>
            <person name="Lindquist E."/>
            <person name="Lipzen A."/>
            <person name="Logrieco A.F."/>
            <person name="MacCabe A."/>
            <person name="Maekelae M.R."/>
            <person name="Malavazi I."/>
            <person name="Melin P."/>
            <person name="Meyer V."/>
            <person name="Mielnichuk N."/>
            <person name="Miskei M."/>
            <person name="Molnar A.P."/>
            <person name="Mule G."/>
            <person name="Ngan C.Y."/>
            <person name="Orejas M."/>
            <person name="Orosz E."/>
            <person name="Ouedraogo J.P."/>
            <person name="Overkamp K.M."/>
            <person name="Park H.-S."/>
            <person name="Perrone G."/>
            <person name="Piumi F."/>
            <person name="Punt P.J."/>
            <person name="Ram A.F."/>
            <person name="Ramon A."/>
            <person name="Rauscher S."/>
            <person name="Record E."/>
            <person name="Riano-Pachon D.M."/>
            <person name="Robert V."/>
            <person name="Roehrig J."/>
            <person name="Ruller R."/>
            <person name="Salamov A."/>
            <person name="Salih N.S."/>
            <person name="Samson R.A."/>
            <person name="Sandor E."/>
            <person name="Sanguinetti M."/>
            <person name="Schuetze T."/>
            <person name="Sepcic K."/>
            <person name="Shelest E."/>
            <person name="Sherlock G."/>
            <person name="Sophianopoulou V."/>
            <person name="Squina F.M."/>
            <person name="Sun H."/>
            <person name="Susca A."/>
            <person name="Todd R.B."/>
            <person name="Tsang A."/>
            <person name="Unkles S.E."/>
            <person name="van de Wiele N."/>
            <person name="van Rossen-Uffink D."/>
            <person name="Oliveira J.V."/>
            <person name="Vesth T.C."/>
            <person name="Visser J."/>
            <person name="Yu J.-H."/>
            <person name="Zhou M."/>
            <person name="Andersen M.R."/>
            <person name="Archer D.B."/>
            <person name="Baker S.E."/>
            <person name="Benoit I."/>
            <person name="Brakhage A.A."/>
            <person name="Braus G.H."/>
            <person name="Fischer R."/>
            <person name="Frisvad J.C."/>
            <person name="Goldman G.H."/>
            <person name="Houbraken J."/>
            <person name="Oakley B."/>
            <person name="Pocsi I."/>
            <person name="Scazzocchio C."/>
            <person name="Seiboth B."/>
            <person name="vanKuyk P.A."/>
            <person name="Wortman J."/>
            <person name="Dyer P.S."/>
            <person name="Grigoriev I.V."/>
        </authorList>
    </citation>
    <scope>NUCLEOTIDE SEQUENCE [LARGE SCALE GENOMIC DNA]</scope>
    <source>
        <strain evidence="2">CBS 106.47</strain>
    </source>
</reference>
<evidence type="ECO:0000313" key="1">
    <source>
        <dbReference type="EMBL" id="OJZ84411.1"/>
    </source>
</evidence>
<dbReference type="VEuPathDB" id="FungiDB:ASPFODRAFT_220193"/>
<gene>
    <name evidence="1" type="ORF">ASPFODRAFT_220193</name>
</gene>
<organism evidence="1 2">
    <name type="scientific">Aspergillus luchuensis (strain CBS 106.47)</name>
    <dbReference type="NCBI Taxonomy" id="1137211"/>
    <lineage>
        <taxon>Eukaryota</taxon>
        <taxon>Fungi</taxon>
        <taxon>Dikarya</taxon>
        <taxon>Ascomycota</taxon>
        <taxon>Pezizomycotina</taxon>
        <taxon>Eurotiomycetes</taxon>
        <taxon>Eurotiomycetidae</taxon>
        <taxon>Eurotiales</taxon>
        <taxon>Aspergillaceae</taxon>
        <taxon>Aspergillus</taxon>
        <taxon>Aspergillus subgen. Circumdati</taxon>
    </lineage>
</organism>
<name>A0A1M3TCD6_ASPLC</name>
<protein>
    <submittedName>
        <fullName evidence="1">Uncharacterized protein</fullName>
    </submittedName>
</protein>
<dbReference type="Proteomes" id="UP000184063">
    <property type="component" value="Unassembled WGS sequence"/>
</dbReference>
<accession>A0A1M3TCD6</accession>
<evidence type="ECO:0000313" key="2">
    <source>
        <dbReference type="Proteomes" id="UP000184063"/>
    </source>
</evidence>